<feature type="domain" description="Globin" evidence="6">
    <location>
        <begin position="1"/>
        <end position="128"/>
    </location>
</feature>
<proteinExistence type="inferred from homology"/>
<evidence type="ECO:0000256" key="2">
    <source>
        <dbReference type="ARBA" id="ARBA00022621"/>
    </source>
</evidence>
<keyword evidence="5" id="KW-0813">Transport</keyword>
<dbReference type="PROSITE" id="PS01033">
    <property type="entry name" value="GLOBIN"/>
    <property type="match status" value="1"/>
</dbReference>
<evidence type="ECO:0000259" key="6">
    <source>
        <dbReference type="PROSITE" id="PS01033"/>
    </source>
</evidence>
<evidence type="ECO:0000256" key="1">
    <source>
        <dbReference type="ARBA" id="ARBA00022617"/>
    </source>
</evidence>
<dbReference type="InterPro" id="IPR009050">
    <property type="entry name" value="Globin-like_sf"/>
</dbReference>
<dbReference type="PANTHER" id="PTHR43396">
    <property type="entry name" value="FLAVOHEMOPROTEIN"/>
    <property type="match status" value="1"/>
</dbReference>
<evidence type="ECO:0000256" key="5">
    <source>
        <dbReference type="RuleBase" id="RU000356"/>
    </source>
</evidence>
<dbReference type="SUPFAM" id="SSF46458">
    <property type="entry name" value="Globin-like"/>
    <property type="match status" value="1"/>
</dbReference>
<evidence type="ECO:0000256" key="4">
    <source>
        <dbReference type="ARBA" id="ARBA00023004"/>
    </source>
</evidence>
<sequence length="128" mass="14208">MTPEKIQLVQNSFVLVAPIADEAAEIFYNHLFEIAPELRSMFPQDMSGQKEKLMQTLSVAVNNLHRLEAVLPTLKDLGQKHVSYGVKDKHYDTVGEALLHTLKIGLGDAFTPELKEAWTDTFAAVAAT</sequence>
<dbReference type="PANTHER" id="PTHR43396:SF3">
    <property type="entry name" value="FLAVOHEMOPROTEIN"/>
    <property type="match status" value="1"/>
</dbReference>
<protein>
    <submittedName>
        <fullName evidence="7">Globin family protein</fullName>
    </submittedName>
</protein>
<comment type="similarity">
    <text evidence="5">Belongs to the globin family.</text>
</comment>
<gene>
    <name evidence="7" type="ORF">K1718_23360</name>
</gene>
<name>A0ABY8FCS9_9HYPH</name>
<dbReference type="CDD" id="cd12131">
    <property type="entry name" value="HGbI-like"/>
    <property type="match status" value="1"/>
</dbReference>
<keyword evidence="8" id="KW-1185">Reference proteome</keyword>
<evidence type="ECO:0000256" key="3">
    <source>
        <dbReference type="ARBA" id="ARBA00022723"/>
    </source>
</evidence>
<evidence type="ECO:0000313" key="8">
    <source>
        <dbReference type="Proteomes" id="UP001209803"/>
    </source>
</evidence>
<organism evidence="7 8">
    <name type="scientific">Roseibium porphyridii</name>
    <dbReference type="NCBI Taxonomy" id="2866279"/>
    <lineage>
        <taxon>Bacteria</taxon>
        <taxon>Pseudomonadati</taxon>
        <taxon>Pseudomonadota</taxon>
        <taxon>Alphaproteobacteria</taxon>
        <taxon>Hyphomicrobiales</taxon>
        <taxon>Stappiaceae</taxon>
        <taxon>Roseibium</taxon>
    </lineage>
</organism>
<dbReference type="Gene3D" id="1.10.490.10">
    <property type="entry name" value="Globins"/>
    <property type="match status" value="1"/>
</dbReference>
<evidence type="ECO:0000313" key="7">
    <source>
        <dbReference type="EMBL" id="WFE92554.1"/>
    </source>
</evidence>
<keyword evidence="2 5" id="KW-0561">Oxygen transport</keyword>
<dbReference type="InterPro" id="IPR012292">
    <property type="entry name" value="Globin/Proto"/>
</dbReference>
<keyword evidence="3" id="KW-0479">Metal-binding</keyword>
<dbReference type="InterPro" id="IPR000971">
    <property type="entry name" value="Globin"/>
</dbReference>
<keyword evidence="4" id="KW-0408">Iron</keyword>
<dbReference type="Proteomes" id="UP001209803">
    <property type="component" value="Chromosome"/>
</dbReference>
<dbReference type="Pfam" id="PF00042">
    <property type="entry name" value="Globin"/>
    <property type="match status" value="1"/>
</dbReference>
<keyword evidence="1 5" id="KW-0349">Heme</keyword>
<dbReference type="EMBL" id="CP120863">
    <property type="protein sequence ID" value="WFE92554.1"/>
    <property type="molecule type" value="Genomic_DNA"/>
</dbReference>
<reference evidence="7 8" key="1">
    <citation type="submission" date="2023-03" db="EMBL/GenBank/DDBJ databases">
        <title>Roseibium porphyridii sp. nov. and Roseibium rhodosorbium sp. nov. isolated from marine algae, Porphyridium cruentum and Rhodosorus marinus, respectively.</title>
        <authorList>
            <person name="Lee M.W."/>
            <person name="Choi B.J."/>
            <person name="Lee J.K."/>
            <person name="Choi D.G."/>
            <person name="Baek J.H."/>
            <person name="Bayburt H."/>
            <person name="Kim J.M."/>
            <person name="Han D.M."/>
            <person name="Kim K.H."/>
            <person name="Jeon C.O."/>
        </authorList>
    </citation>
    <scope>NUCLEOTIDE SEQUENCE [LARGE SCALE GENOMIC DNA]</scope>
    <source>
        <strain evidence="7 8">KMA01</strain>
    </source>
</reference>
<accession>A0ABY8FCS9</accession>